<gene>
    <name evidence="1" type="ORF">Amon02_000964600</name>
</gene>
<dbReference type="EMBL" id="BSXS01009154">
    <property type="protein sequence ID" value="GME94768.1"/>
    <property type="molecule type" value="Genomic_DNA"/>
</dbReference>
<reference evidence="1" key="1">
    <citation type="submission" date="2023-04" db="EMBL/GenBank/DDBJ databases">
        <title>Ambrosiozyma monospora NBRC 10751.</title>
        <authorList>
            <person name="Ichikawa N."/>
            <person name="Sato H."/>
            <person name="Tonouchi N."/>
        </authorList>
    </citation>
    <scope>NUCLEOTIDE SEQUENCE</scope>
    <source>
        <strain evidence="1">NBRC 10751</strain>
    </source>
</reference>
<protein>
    <submittedName>
        <fullName evidence="1">Unnamed protein product</fullName>
    </submittedName>
</protein>
<keyword evidence="2" id="KW-1185">Reference proteome</keyword>
<sequence>MDINKWKKHEITNSQTEDFAALHSVFREICLQSLTTNLTTPGLIDIFTYYPSIFDYHSLSDSCKTVNLNIGQVSWFQYDDDNNKDELCKGNMFLALHADVFSSMRNKTSYTVQISLTNGSSY</sequence>
<evidence type="ECO:0000313" key="2">
    <source>
        <dbReference type="Proteomes" id="UP001165064"/>
    </source>
</evidence>
<organism evidence="1 2">
    <name type="scientific">Ambrosiozyma monospora</name>
    <name type="common">Yeast</name>
    <name type="synonym">Endomycopsis monosporus</name>
    <dbReference type="NCBI Taxonomy" id="43982"/>
    <lineage>
        <taxon>Eukaryota</taxon>
        <taxon>Fungi</taxon>
        <taxon>Dikarya</taxon>
        <taxon>Ascomycota</taxon>
        <taxon>Saccharomycotina</taxon>
        <taxon>Pichiomycetes</taxon>
        <taxon>Pichiales</taxon>
        <taxon>Pichiaceae</taxon>
        <taxon>Ambrosiozyma</taxon>
    </lineage>
</organism>
<name>A0ACB5TTD7_AMBMO</name>
<proteinExistence type="predicted"/>
<accession>A0ACB5TTD7</accession>
<comment type="caution">
    <text evidence="1">The sequence shown here is derived from an EMBL/GenBank/DDBJ whole genome shotgun (WGS) entry which is preliminary data.</text>
</comment>
<dbReference type="Proteomes" id="UP001165064">
    <property type="component" value="Unassembled WGS sequence"/>
</dbReference>
<evidence type="ECO:0000313" key="1">
    <source>
        <dbReference type="EMBL" id="GME94768.1"/>
    </source>
</evidence>